<evidence type="ECO:0000313" key="6">
    <source>
        <dbReference type="Proteomes" id="UP001159427"/>
    </source>
</evidence>
<evidence type="ECO:0000256" key="2">
    <source>
        <dbReference type="SAM" id="MobiDB-lite"/>
    </source>
</evidence>
<organism evidence="5 6">
    <name type="scientific">Porites evermanni</name>
    <dbReference type="NCBI Taxonomy" id="104178"/>
    <lineage>
        <taxon>Eukaryota</taxon>
        <taxon>Metazoa</taxon>
        <taxon>Cnidaria</taxon>
        <taxon>Anthozoa</taxon>
        <taxon>Hexacorallia</taxon>
        <taxon>Scleractinia</taxon>
        <taxon>Fungiina</taxon>
        <taxon>Poritidae</taxon>
        <taxon>Porites</taxon>
    </lineage>
</organism>
<keyword evidence="1" id="KW-0863">Zinc-finger</keyword>
<name>A0ABN8T4W6_9CNID</name>
<sequence>VDIDDITSIQRRASNNSWVVTFASKAVKDACLNEHSITIAGCSVLVGDCENRVSIVKVYELPDEMPDSVIIGRLAHYGRIISFRRDRVADAILNGVRTARMFIERPIPAQTFIAGEFVRFWYPSQPKTCRKCGSEDHLAAACRSQRCFNCERPGHRAEQCDMPALCRVCLSDGHETSNCAFIYYSSNVSAPKPTDTPAEKGKSYSGAAKTESERRRREKRKTAKIERREIKGSRTNIMRGDAEITTITEEMRGAIANGIAIAFALRAIALLIATMSIVRASLARKAKVGQRYLTANLNENLDYDFFLLQETHISSKSQADLVEKCFKGQCFWSFGIGKSAGVAILVSPKFSGKIIRYVHDTDGRILSLLVDLNPFKFNIICVYAPNTVSDRNLFFNRLHTFFLSPGDLILGGDFNCIDSDLDRLHIKSDFSADKRCLSALKSDFCLVDVFRKQNPKAISFTWSNKDFSQASRLDRFYISSSLLQSVRGNKCFPCSLSDHDFVDLFISPVNVSLHGSGVWKFNCSLLSD</sequence>
<proteinExistence type="predicted"/>
<dbReference type="InterPro" id="IPR005135">
    <property type="entry name" value="Endo/exonuclease/phosphatase"/>
</dbReference>
<keyword evidence="3" id="KW-0812">Transmembrane</keyword>
<feature type="non-terminal residue" evidence="5">
    <location>
        <position position="1"/>
    </location>
</feature>
<dbReference type="SUPFAM" id="SSF57756">
    <property type="entry name" value="Retrovirus zinc finger-like domains"/>
    <property type="match status" value="1"/>
</dbReference>
<dbReference type="Proteomes" id="UP001159427">
    <property type="component" value="Unassembled WGS sequence"/>
</dbReference>
<dbReference type="InterPro" id="IPR036691">
    <property type="entry name" value="Endo/exonu/phosph_ase_sf"/>
</dbReference>
<dbReference type="SMART" id="SM00343">
    <property type="entry name" value="ZnF_C2HC"/>
    <property type="match status" value="3"/>
</dbReference>
<dbReference type="Pfam" id="PF03372">
    <property type="entry name" value="Exo_endo_phos"/>
    <property type="match status" value="1"/>
</dbReference>
<evidence type="ECO:0000259" key="4">
    <source>
        <dbReference type="PROSITE" id="PS50158"/>
    </source>
</evidence>
<dbReference type="CDD" id="cd09076">
    <property type="entry name" value="L1-EN"/>
    <property type="match status" value="1"/>
</dbReference>
<keyword evidence="3" id="KW-1133">Transmembrane helix</keyword>
<dbReference type="PANTHER" id="PTHR22639:SF3">
    <property type="entry name" value="ZINC FINGER CCHC DOMAIN-CONTAINING PROTEIN 3"/>
    <property type="match status" value="1"/>
</dbReference>
<comment type="caution">
    <text evidence="5">The sequence shown here is derived from an EMBL/GenBank/DDBJ whole genome shotgun (WGS) entry which is preliminary data.</text>
</comment>
<feature type="non-terminal residue" evidence="5">
    <location>
        <position position="528"/>
    </location>
</feature>
<evidence type="ECO:0000256" key="3">
    <source>
        <dbReference type="SAM" id="Phobius"/>
    </source>
</evidence>
<feature type="region of interest" description="Disordered" evidence="2">
    <location>
        <begin position="191"/>
        <end position="223"/>
    </location>
</feature>
<dbReference type="EMBL" id="CALNXI010007359">
    <property type="protein sequence ID" value="CAH3199337.1"/>
    <property type="molecule type" value="Genomic_DNA"/>
</dbReference>
<dbReference type="InterPro" id="IPR001878">
    <property type="entry name" value="Znf_CCHC"/>
</dbReference>
<keyword evidence="3" id="KW-0472">Membrane</keyword>
<dbReference type="InterPro" id="IPR036875">
    <property type="entry name" value="Znf_CCHC_sf"/>
</dbReference>
<evidence type="ECO:0000256" key="1">
    <source>
        <dbReference type="PROSITE-ProRule" id="PRU00047"/>
    </source>
</evidence>
<reference evidence="5 6" key="1">
    <citation type="submission" date="2022-05" db="EMBL/GenBank/DDBJ databases">
        <authorList>
            <consortium name="Genoscope - CEA"/>
            <person name="William W."/>
        </authorList>
    </citation>
    <scope>NUCLEOTIDE SEQUENCE [LARGE SCALE GENOMIC DNA]</scope>
</reference>
<dbReference type="Gene3D" id="4.10.60.10">
    <property type="entry name" value="Zinc finger, CCHC-type"/>
    <property type="match status" value="1"/>
</dbReference>
<dbReference type="SUPFAM" id="SSF56219">
    <property type="entry name" value="DNase I-like"/>
    <property type="match status" value="1"/>
</dbReference>
<dbReference type="InterPro" id="IPR042509">
    <property type="entry name" value="ZCCHC3"/>
</dbReference>
<dbReference type="Gene3D" id="3.60.10.10">
    <property type="entry name" value="Endonuclease/exonuclease/phosphatase"/>
    <property type="match status" value="1"/>
</dbReference>
<evidence type="ECO:0000313" key="5">
    <source>
        <dbReference type="EMBL" id="CAH3199337.1"/>
    </source>
</evidence>
<keyword evidence="6" id="KW-1185">Reference proteome</keyword>
<dbReference type="PROSITE" id="PS50158">
    <property type="entry name" value="ZF_CCHC"/>
    <property type="match status" value="1"/>
</dbReference>
<keyword evidence="1" id="KW-0479">Metal-binding</keyword>
<accession>A0ABN8T4W6</accession>
<gene>
    <name evidence="5" type="ORF">PEVE_00040408</name>
</gene>
<protein>
    <recommendedName>
        <fullName evidence="4">CCHC-type domain-containing protein</fullName>
    </recommendedName>
</protein>
<feature type="domain" description="CCHC-type" evidence="4">
    <location>
        <begin position="146"/>
        <end position="160"/>
    </location>
</feature>
<keyword evidence="1" id="KW-0862">Zinc</keyword>
<dbReference type="Pfam" id="PF00098">
    <property type="entry name" value="zf-CCHC"/>
    <property type="match status" value="2"/>
</dbReference>
<feature type="transmembrane region" description="Helical" evidence="3">
    <location>
        <begin position="254"/>
        <end position="278"/>
    </location>
</feature>
<dbReference type="PANTHER" id="PTHR22639">
    <property type="entry name" value="GAG-RELATED PROTEIN"/>
    <property type="match status" value="1"/>
</dbReference>